<dbReference type="Proteomes" id="UP000324479">
    <property type="component" value="Unassembled WGS sequence"/>
</dbReference>
<name>A0A5M6DLF9_9BACT</name>
<evidence type="ECO:0000256" key="1">
    <source>
        <dbReference type="ARBA" id="ARBA00022741"/>
    </source>
</evidence>
<dbReference type="PROSITE" id="PS50893">
    <property type="entry name" value="ABC_TRANSPORTER_2"/>
    <property type="match status" value="1"/>
</dbReference>
<dbReference type="SUPFAM" id="SSF52540">
    <property type="entry name" value="P-loop containing nucleoside triphosphate hydrolases"/>
    <property type="match status" value="1"/>
</dbReference>
<dbReference type="PROSITE" id="PS00211">
    <property type="entry name" value="ABC_TRANSPORTER_1"/>
    <property type="match status" value="1"/>
</dbReference>
<dbReference type="PANTHER" id="PTHR43119">
    <property type="entry name" value="ABC TRANSPORT PROTEIN ATP-BINDING COMPONENT-RELATED"/>
    <property type="match status" value="1"/>
</dbReference>
<dbReference type="InterPro" id="IPR003439">
    <property type="entry name" value="ABC_transporter-like_ATP-bd"/>
</dbReference>
<evidence type="ECO:0000313" key="5">
    <source>
        <dbReference type="Proteomes" id="UP000324479"/>
    </source>
</evidence>
<dbReference type="AlphaFoldDB" id="A0A5M6DLF9"/>
<comment type="caution">
    <text evidence="4">The sequence shown here is derived from an EMBL/GenBank/DDBJ whole genome shotgun (WGS) entry which is preliminary data.</text>
</comment>
<dbReference type="GO" id="GO:0005524">
    <property type="term" value="F:ATP binding"/>
    <property type="evidence" value="ECO:0007669"/>
    <property type="project" value="UniProtKB-KW"/>
</dbReference>
<evidence type="ECO:0000256" key="2">
    <source>
        <dbReference type="ARBA" id="ARBA00022840"/>
    </source>
</evidence>
<dbReference type="Pfam" id="PF00005">
    <property type="entry name" value="ABC_tran"/>
    <property type="match status" value="1"/>
</dbReference>
<keyword evidence="2 4" id="KW-0067">ATP-binding</keyword>
<dbReference type="Gene3D" id="3.40.50.300">
    <property type="entry name" value="P-loop containing nucleotide triphosphate hydrolases"/>
    <property type="match status" value="1"/>
</dbReference>
<dbReference type="InterPro" id="IPR003593">
    <property type="entry name" value="AAA+_ATPase"/>
</dbReference>
<evidence type="ECO:0000259" key="3">
    <source>
        <dbReference type="PROSITE" id="PS50893"/>
    </source>
</evidence>
<dbReference type="InterPro" id="IPR017871">
    <property type="entry name" value="ABC_transporter-like_CS"/>
</dbReference>
<dbReference type="PANTHER" id="PTHR43119:SF1">
    <property type="entry name" value="ABC TRANSPORTER DOMAIN-CONTAINING PROTEIN"/>
    <property type="match status" value="1"/>
</dbReference>
<reference evidence="4 5" key="1">
    <citation type="submission" date="2019-08" db="EMBL/GenBank/DDBJ databases">
        <authorList>
            <person name="Dhanesh K."/>
            <person name="Kumar G."/>
            <person name="Sasikala C."/>
            <person name="Venkata Ramana C."/>
        </authorList>
    </citation>
    <scope>NUCLEOTIDE SEQUENCE [LARGE SCALE GENOMIC DNA]</scope>
    <source>
        <strain evidence="4 5">JC645</strain>
    </source>
</reference>
<feature type="domain" description="ABC transporter" evidence="3">
    <location>
        <begin position="8"/>
        <end position="229"/>
    </location>
</feature>
<organism evidence="4 5">
    <name type="scientific">Roseiconus nitratireducens</name>
    <dbReference type="NCBI Taxonomy" id="2605748"/>
    <lineage>
        <taxon>Bacteria</taxon>
        <taxon>Pseudomonadati</taxon>
        <taxon>Planctomycetota</taxon>
        <taxon>Planctomycetia</taxon>
        <taxon>Pirellulales</taxon>
        <taxon>Pirellulaceae</taxon>
        <taxon>Roseiconus</taxon>
    </lineage>
</organism>
<protein>
    <submittedName>
        <fullName evidence="4">ATP-binding cassette domain-containing protein</fullName>
    </submittedName>
</protein>
<dbReference type="RefSeq" id="WP_150074166.1">
    <property type="nucleotide sequence ID" value="NZ_VWOX01000001.1"/>
</dbReference>
<keyword evidence="1" id="KW-0547">Nucleotide-binding</keyword>
<dbReference type="EMBL" id="VWOX01000001">
    <property type="protein sequence ID" value="KAA5547059.1"/>
    <property type="molecule type" value="Genomic_DNA"/>
</dbReference>
<accession>A0A5M6DLF9</accession>
<dbReference type="InterPro" id="IPR027417">
    <property type="entry name" value="P-loop_NTPase"/>
</dbReference>
<proteinExistence type="predicted"/>
<dbReference type="SMART" id="SM00382">
    <property type="entry name" value="AAA"/>
    <property type="match status" value="1"/>
</dbReference>
<gene>
    <name evidence="4" type="ORF">FYK55_01175</name>
</gene>
<evidence type="ECO:0000313" key="4">
    <source>
        <dbReference type="EMBL" id="KAA5547059.1"/>
    </source>
</evidence>
<dbReference type="GO" id="GO:0016887">
    <property type="term" value="F:ATP hydrolysis activity"/>
    <property type="evidence" value="ECO:0007669"/>
    <property type="project" value="InterPro"/>
</dbReference>
<keyword evidence="5" id="KW-1185">Reference proteome</keyword>
<sequence>MIAGEPLLTAEDVSRRHASRNLLDQVCLTLRSGDRAALIGSSGSGKSLLLRSLARLEPIDAGTLRWRGEPITPATATEYRSDLIYVAQRPAVFEGTVEANLRIPFALRVHRDRQFDRDAVLEWLAQVGRDESFLDQRGDRLSGGEMQLVALIRAMQLRPSALLLDEPTSSLDPTTADQVTSLITAWHSERPDHRAYLWVTHDWAITRRIADTVYRMRGGSLSVQEDSDG</sequence>